<dbReference type="SUPFAM" id="SSF49265">
    <property type="entry name" value="Fibronectin type III"/>
    <property type="match status" value="1"/>
</dbReference>
<dbReference type="Proteomes" id="UP000596742">
    <property type="component" value="Unassembled WGS sequence"/>
</dbReference>
<proteinExistence type="predicted"/>
<dbReference type="EMBL" id="UYJE01002828">
    <property type="protein sequence ID" value="VDI14073.1"/>
    <property type="molecule type" value="Genomic_DNA"/>
</dbReference>
<feature type="domain" description="Fibronectin type-III" evidence="1">
    <location>
        <begin position="3"/>
        <end position="85"/>
    </location>
</feature>
<protein>
    <recommendedName>
        <fullName evidence="1">Fibronectin type-III domain-containing protein</fullName>
    </recommendedName>
</protein>
<organism evidence="2 3">
    <name type="scientific">Mytilus galloprovincialis</name>
    <name type="common">Mediterranean mussel</name>
    <dbReference type="NCBI Taxonomy" id="29158"/>
    <lineage>
        <taxon>Eukaryota</taxon>
        <taxon>Metazoa</taxon>
        <taxon>Spiralia</taxon>
        <taxon>Lophotrochozoa</taxon>
        <taxon>Mollusca</taxon>
        <taxon>Bivalvia</taxon>
        <taxon>Autobranchia</taxon>
        <taxon>Pteriomorphia</taxon>
        <taxon>Mytilida</taxon>
        <taxon>Mytiloidea</taxon>
        <taxon>Mytilidae</taxon>
        <taxon>Mytilinae</taxon>
        <taxon>Mytilus</taxon>
    </lineage>
</organism>
<evidence type="ECO:0000313" key="2">
    <source>
        <dbReference type="EMBL" id="VDI14073.1"/>
    </source>
</evidence>
<evidence type="ECO:0000259" key="1">
    <source>
        <dbReference type="Pfam" id="PF00041"/>
    </source>
</evidence>
<name>A0A8B6D6H7_MYTGA</name>
<keyword evidence="3" id="KW-1185">Reference proteome</keyword>
<evidence type="ECO:0000313" key="3">
    <source>
        <dbReference type="Proteomes" id="UP000596742"/>
    </source>
</evidence>
<dbReference type="InterPro" id="IPR013783">
    <property type="entry name" value="Ig-like_fold"/>
</dbReference>
<dbReference type="OrthoDB" id="6272991at2759"/>
<sequence>MFQRPIKPNGDITGYRILVTHSGPPIVCKEYHLQNVNISSNKTCPEVLVSPTDLNQKIMELNVTDLLPSITFTVNILAYTVEGPGIAFTTAVMTNVAGI</sequence>
<dbReference type="AlphaFoldDB" id="A0A8B6D6H7"/>
<reference evidence="2" key="1">
    <citation type="submission" date="2018-11" db="EMBL/GenBank/DDBJ databases">
        <authorList>
            <person name="Alioto T."/>
            <person name="Alioto T."/>
        </authorList>
    </citation>
    <scope>NUCLEOTIDE SEQUENCE</scope>
</reference>
<dbReference type="Pfam" id="PF00041">
    <property type="entry name" value="fn3"/>
    <property type="match status" value="1"/>
</dbReference>
<dbReference type="InterPro" id="IPR036116">
    <property type="entry name" value="FN3_sf"/>
</dbReference>
<dbReference type="InterPro" id="IPR003961">
    <property type="entry name" value="FN3_dom"/>
</dbReference>
<dbReference type="Gene3D" id="2.60.40.10">
    <property type="entry name" value="Immunoglobulins"/>
    <property type="match status" value="1"/>
</dbReference>
<gene>
    <name evidence="2" type="ORF">MGAL_10B032588</name>
</gene>
<accession>A0A8B6D6H7</accession>
<comment type="caution">
    <text evidence="2">The sequence shown here is derived from an EMBL/GenBank/DDBJ whole genome shotgun (WGS) entry which is preliminary data.</text>
</comment>